<evidence type="ECO:0000313" key="9">
    <source>
        <dbReference type="Proteomes" id="UP000285768"/>
    </source>
</evidence>
<evidence type="ECO:0000256" key="1">
    <source>
        <dbReference type="ARBA" id="ARBA00005384"/>
    </source>
</evidence>
<gene>
    <name evidence="8" type="ORF">Leucomu_06035</name>
</gene>
<evidence type="ECO:0000256" key="5">
    <source>
        <dbReference type="ARBA" id="ARBA00023163"/>
    </source>
</evidence>
<dbReference type="SUPFAM" id="SSF46785">
    <property type="entry name" value="Winged helix' DNA-binding domain"/>
    <property type="match status" value="1"/>
</dbReference>
<dbReference type="InterPro" id="IPR000524">
    <property type="entry name" value="Tscrpt_reg_HTH_GntR"/>
</dbReference>
<dbReference type="InterPro" id="IPR015424">
    <property type="entry name" value="PyrdxlP-dep_Trfase"/>
</dbReference>
<dbReference type="InterPro" id="IPR051446">
    <property type="entry name" value="HTH_trans_reg/aminotransferase"/>
</dbReference>
<organism evidence="8 9">
    <name type="scientific">Leucobacter muris</name>
    <dbReference type="NCBI Taxonomy" id="1935379"/>
    <lineage>
        <taxon>Bacteria</taxon>
        <taxon>Bacillati</taxon>
        <taxon>Actinomycetota</taxon>
        <taxon>Actinomycetes</taxon>
        <taxon>Micrococcales</taxon>
        <taxon>Microbacteriaceae</taxon>
        <taxon>Leucobacter</taxon>
    </lineage>
</organism>
<reference evidence="8 9" key="1">
    <citation type="submission" date="2019-01" db="EMBL/GenBank/DDBJ databases">
        <title>Leucobacter muris sp. nov. isolated from the nose of a laboratory mouse.</title>
        <authorList>
            <person name="Benga L."/>
            <person name="Sproeer C."/>
            <person name="Schumann P."/>
            <person name="Verbarg S."/>
            <person name="Bunk B."/>
            <person name="Engelhardt E."/>
            <person name="Benten P.M."/>
            <person name="Sager M."/>
        </authorList>
    </citation>
    <scope>NUCLEOTIDE SEQUENCE [LARGE SCALE GENOMIC DNA]</scope>
    <source>
        <strain evidence="8 9">DSM 101948</strain>
    </source>
</reference>
<feature type="region of interest" description="Disordered" evidence="6">
    <location>
        <begin position="85"/>
        <end position="179"/>
    </location>
</feature>
<name>A0ABX5QEN8_9MICO</name>
<dbReference type="Pfam" id="PF00392">
    <property type="entry name" value="GntR"/>
    <property type="match status" value="1"/>
</dbReference>
<keyword evidence="2" id="KW-0663">Pyridoxal phosphate</keyword>
<protein>
    <submittedName>
        <fullName evidence="8">PLP-dependent aminotransferase family protein</fullName>
    </submittedName>
</protein>
<dbReference type="InterPro" id="IPR036388">
    <property type="entry name" value="WH-like_DNA-bd_sf"/>
</dbReference>
<evidence type="ECO:0000256" key="6">
    <source>
        <dbReference type="SAM" id="MobiDB-lite"/>
    </source>
</evidence>
<keyword evidence="8" id="KW-0808">Transferase</keyword>
<keyword evidence="3" id="KW-0805">Transcription regulation</keyword>
<evidence type="ECO:0000256" key="2">
    <source>
        <dbReference type="ARBA" id="ARBA00022898"/>
    </source>
</evidence>
<dbReference type="PROSITE" id="PS50949">
    <property type="entry name" value="HTH_GNTR"/>
    <property type="match status" value="1"/>
</dbReference>
<dbReference type="CDD" id="cd07377">
    <property type="entry name" value="WHTH_GntR"/>
    <property type="match status" value="1"/>
</dbReference>
<feature type="compositionally biased region" description="Basic and acidic residues" evidence="6">
    <location>
        <begin position="146"/>
        <end position="157"/>
    </location>
</feature>
<comment type="similarity">
    <text evidence="1">In the C-terminal section; belongs to the class-I pyridoxal-phosphate-dependent aminotransferase family.</text>
</comment>
<sequence>MEKHSELPLVIDRDAGTPLPAQLAAALRDAIDRATLRPGEGVPATRRLASSLGVARGVVVAAYEQLIAEGYLRAEHGRGTVVNPELAPDPERLGGVAGATGAGAGAEDPRAARGAVRSADSGTTIEGGIRIAEAPGPAGRPGGARHAPDADPDRLADADPTPRPPLAPGTPLTDATERPAWRAAWRAAVARADRRPPALGDPALRREIVEHLRLVRGTARPARDVIVTAGAREGLGLLLTALGTTRGHGLVVGVEDPGYPSLRSVAARHGARIVSLPVDAEGLRTDRLPEGLLDLVIVTPSHQYPVGGSLPLPRRRELLEWAGRTGVVIVEDDYDSELRHAGGPLPALAALDDAASGSVMTLGTFSSTVTPALAAGFLLAPRNLRALLEPVRQDLGSPVSAVVQLALADYLATGELRRNIARVRRRHAARRDLISERFAGAGRVRVRPMSGGLHAVLEFEGVGASRREAAVVEAAARETTAFPAGLGVAALGAYWQHRSAGRAAGVVLGMGGPDDAEFAAAIDRLRRILLAV</sequence>
<proteinExistence type="inferred from homology"/>
<dbReference type="PANTHER" id="PTHR46577">
    <property type="entry name" value="HTH-TYPE TRANSCRIPTIONAL REGULATORY PROTEIN GABR"/>
    <property type="match status" value="1"/>
</dbReference>
<feature type="compositionally biased region" description="Gly residues" evidence="6">
    <location>
        <begin position="95"/>
        <end position="104"/>
    </location>
</feature>
<dbReference type="InterPro" id="IPR004839">
    <property type="entry name" value="Aminotransferase_I/II_large"/>
</dbReference>
<dbReference type="Pfam" id="PF00155">
    <property type="entry name" value="Aminotran_1_2"/>
    <property type="match status" value="1"/>
</dbReference>
<dbReference type="GO" id="GO:0008483">
    <property type="term" value="F:transaminase activity"/>
    <property type="evidence" value="ECO:0007669"/>
    <property type="project" value="UniProtKB-KW"/>
</dbReference>
<dbReference type="InterPro" id="IPR015421">
    <property type="entry name" value="PyrdxlP-dep_Trfase_major"/>
</dbReference>
<dbReference type="InterPro" id="IPR036390">
    <property type="entry name" value="WH_DNA-bd_sf"/>
</dbReference>
<dbReference type="CDD" id="cd00609">
    <property type="entry name" value="AAT_like"/>
    <property type="match status" value="1"/>
</dbReference>
<keyword evidence="4" id="KW-0238">DNA-binding</keyword>
<evidence type="ECO:0000259" key="7">
    <source>
        <dbReference type="PROSITE" id="PS50949"/>
    </source>
</evidence>
<dbReference type="PANTHER" id="PTHR46577:SF2">
    <property type="entry name" value="TRANSCRIPTIONAL REGULATORY PROTEIN"/>
    <property type="match status" value="1"/>
</dbReference>
<evidence type="ECO:0000256" key="3">
    <source>
        <dbReference type="ARBA" id="ARBA00023015"/>
    </source>
</evidence>
<evidence type="ECO:0000256" key="4">
    <source>
        <dbReference type="ARBA" id="ARBA00023125"/>
    </source>
</evidence>
<dbReference type="Gene3D" id="1.10.10.10">
    <property type="entry name" value="Winged helix-like DNA-binding domain superfamily/Winged helix DNA-binding domain"/>
    <property type="match status" value="1"/>
</dbReference>
<keyword evidence="8" id="KW-0032">Aminotransferase</keyword>
<dbReference type="EMBL" id="CP035037">
    <property type="protein sequence ID" value="QAB17541.1"/>
    <property type="molecule type" value="Genomic_DNA"/>
</dbReference>
<dbReference type="SUPFAM" id="SSF53383">
    <property type="entry name" value="PLP-dependent transferases"/>
    <property type="match status" value="1"/>
</dbReference>
<keyword evidence="5" id="KW-0804">Transcription</keyword>
<keyword evidence="9" id="KW-1185">Reference proteome</keyword>
<accession>A0ABX5QEN8</accession>
<dbReference type="Gene3D" id="3.40.640.10">
    <property type="entry name" value="Type I PLP-dependent aspartate aminotransferase-like (Major domain)"/>
    <property type="match status" value="1"/>
</dbReference>
<feature type="domain" description="HTH gntR-type" evidence="7">
    <location>
        <begin position="17"/>
        <end position="85"/>
    </location>
</feature>
<dbReference type="Proteomes" id="UP000285768">
    <property type="component" value="Chromosome"/>
</dbReference>
<evidence type="ECO:0000313" key="8">
    <source>
        <dbReference type="EMBL" id="QAB17541.1"/>
    </source>
</evidence>
<dbReference type="SMART" id="SM00345">
    <property type="entry name" value="HTH_GNTR"/>
    <property type="match status" value="1"/>
</dbReference>